<sequence length="104" mass="10870">MEQQSPAEASPSASPAEGMSITKVQQWVLSVLAFTVIEHFAAGLAIAGIFANDQDARVGLNILAGITGTFAVAAFRALHAKPILSLWLLAGPLPGLIGAWLTFR</sequence>
<name>A0A930VDM4_9ACTN</name>
<evidence type="ECO:0000313" key="2">
    <source>
        <dbReference type="EMBL" id="MBF4764568.1"/>
    </source>
</evidence>
<comment type="caution">
    <text evidence="2">The sequence shown here is derived from an EMBL/GenBank/DDBJ whole genome shotgun (WGS) entry which is preliminary data.</text>
</comment>
<evidence type="ECO:0000313" key="3">
    <source>
        <dbReference type="Proteomes" id="UP000640489"/>
    </source>
</evidence>
<proteinExistence type="predicted"/>
<protein>
    <submittedName>
        <fullName evidence="2">Uncharacterized protein</fullName>
    </submittedName>
</protein>
<feature type="transmembrane region" description="Helical" evidence="1">
    <location>
        <begin position="27"/>
        <end position="51"/>
    </location>
</feature>
<dbReference type="AlphaFoldDB" id="A0A930VDM4"/>
<gene>
    <name evidence="2" type="ORF">ISU07_15655</name>
</gene>
<keyword evidence="3" id="KW-1185">Reference proteome</keyword>
<feature type="transmembrane region" description="Helical" evidence="1">
    <location>
        <begin position="84"/>
        <end position="103"/>
    </location>
</feature>
<evidence type="ECO:0000256" key="1">
    <source>
        <dbReference type="SAM" id="Phobius"/>
    </source>
</evidence>
<feature type="transmembrane region" description="Helical" evidence="1">
    <location>
        <begin position="58"/>
        <end position="78"/>
    </location>
</feature>
<keyword evidence="1" id="KW-0812">Transmembrane</keyword>
<dbReference type="RefSeq" id="WP_194707761.1">
    <property type="nucleotide sequence ID" value="NZ_JADKPN010000010.1"/>
</dbReference>
<organism evidence="2 3">
    <name type="scientific">Nocardioides islandensis</name>
    <dbReference type="NCBI Taxonomy" id="433663"/>
    <lineage>
        <taxon>Bacteria</taxon>
        <taxon>Bacillati</taxon>
        <taxon>Actinomycetota</taxon>
        <taxon>Actinomycetes</taxon>
        <taxon>Propionibacteriales</taxon>
        <taxon>Nocardioidaceae</taxon>
        <taxon>Nocardioides</taxon>
    </lineage>
</organism>
<accession>A0A930VDM4</accession>
<dbReference type="Proteomes" id="UP000640489">
    <property type="component" value="Unassembled WGS sequence"/>
</dbReference>
<dbReference type="EMBL" id="JADKPN010000010">
    <property type="protein sequence ID" value="MBF4764568.1"/>
    <property type="molecule type" value="Genomic_DNA"/>
</dbReference>
<keyword evidence="1" id="KW-1133">Transmembrane helix</keyword>
<reference evidence="2" key="1">
    <citation type="submission" date="2020-11" db="EMBL/GenBank/DDBJ databases">
        <title>Nocardioides sp. nov., isolated from Soil of Cynanchum wilfordii Hemsley rhizosphere.</title>
        <authorList>
            <person name="Lee J.-S."/>
            <person name="Suh M.K."/>
            <person name="Kim J.-S."/>
        </authorList>
    </citation>
    <scope>NUCLEOTIDE SEQUENCE</scope>
    <source>
        <strain evidence="2">KCTC 19275</strain>
    </source>
</reference>
<keyword evidence="1" id="KW-0472">Membrane</keyword>